<keyword evidence="2" id="KW-1185">Reference proteome</keyword>
<evidence type="ECO:0000313" key="1">
    <source>
        <dbReference type="EMBL" id="KAK8881959.1"/>
    </source>
</evidence>
<proteinExistence type="predicted"/>
<name>A0ABR2JST2_9EUKA</name>
<gene>
    <name evidence="1" type="ORF">M9Y10_044597</name>
</gene>
<organism evidence="1 2">
    <name type="scientific">Tritrichomonas musculus</name>
    <dbReference type="NCBI Taxonomy" id="1915356"/>
    <lineage>
        <taxon>Eukaryota</taxon>
        <taxon>Metamonada</taxon>
        <taxon>Parabasalia</taxon>
        <taxon>Tritrichomonadida</taxon>
        <taxon>Tritrichomonadidae</taxon>
        <taxon>Tritrichomonas</taxon>
    </lineage>
</organism>
<dbReference type="EMBL" id="JAPFFF010000009">
    <property type="protein sequence ID" value="KAK8881959.1"/>
    <property type="molecule type" value="Genomic_DNA"/>
</dbReference>
<accession>A0ABR2JST2</accession>
<evidence type="ECO:0000313" key="2">
    <source>
        <dbReference type="Proteomes" id="UP001470230"/>
    </source>
</evidence>
<reference evidence="1 2" key="1">
    <citation type="submission" date="2024-04" db="EMBL/GenBank/DDBJ databases">
        <title>Tritrichomonas musculus Genome.</title>
        <authorList>
            <person name="Alves-Ferreira E."/>
            <person name="Grigg M."/>
            <person name="Lorenzi H."/>
            <person name="Galac M."/>
        </authorList>
    </citation>
    <scope>NUCLEOTIDE SEQUENCE [LARGE SCALE GENOMIC DNA]</scope>
    <source>
        <strain evidence="1 2">EAF2021</strain>
    </source>
</reference>
<protein>
    <submittedName>
        <fullName evidence="1">Uncharacterized protein</fullName>
    </submittedName>
</protein>
<sequence>MLSYPALLQETDSSTHLGNIKMTPDQRTQESKSKMGWYSLSYESLMVAQTYITQMIPLRTRRYHTALSCIQQFTIGNKLSDQ</sequence>
<dbReference type="Proteomes" id="UP001470230">
    <property type="component" value="Unassembled WGS sequence"/>
</dbReference>
<comment type="caution">
    <text evidence="1">The sequence shown here is derived from an EMBL/GenBank/DDBJ whole genome shotgun (WGS) entry which is preliminary data.</text>
</comment>